<sequence>MDSNPLLYGQLMICHRLEWERANIYIFGNPSFGRWSCSCRQTIQYIQPQEHGKLSQVEVLVIDELQLFNRQLSSPYLGLIWFSFLLLLTGCSVYSCFHSL</sequence>
<reference evidence="1 2" key="2">
    <citation type="journal article" date="2022" name="Mol. Ecol. Resour.">
        <title>The genomes of chicory, endive, great burdock and yacon provide insights into Asteraceae paleo-polyploidization history and plant inulin production.</title>
        <authorList>
            <person name="Fan W."/>
            <person name="Wang S."/>
            <person name="Wang H."/>
            <person name="Wang A."/>
            <person name="Jiang F."/>
            <person name="Liu H."/>
            <person name="Zhao H."/>
            <person name="Xu D."/>
            <person name="Zhang Y."/>
        </authorList>
    </citation>
    <scope>NUCLEOTIDE SEQUENCE [LARGE SCALE GENOMIC DNA]</scope>
    <source>
        <strain evidence="2">cv. Yunnan</strain>
        <tissue evidence="1">Leaves</tissue>
    </source>
</reference>
<evidence type="ECO:0000313" key="2">
    <source>
        <dbReference type="Proteomes" id="UP001056120"/>
    </source>
</evidence>
<protein>
    <submittedName>
        <fullName evidence="1">Uncharacterized protein</fullName>
    </submittedName>
</protein>
<gene>
    <name evidence="1" type="ORF">L1987_54473</name>
</gene>
<accession>A0ACB9E7P2</accession>
<name>A0ACB9E7P2_9ASTR</name>
<reference evidence="2" key="1">
    <citation type="journal article" date="2022" name="Mol. Ecol. Resour.">
        <title>The genomes of chicory, endive, great burdock and yacon provide insights into Asteraceae palaeo-polyploidization history and plant inulin production.</title>
        <authorList>
            <person name="Fan W."/>
            <person name="Wang S."/>
            <person name="Wang H."/>
            <person name="Wang A."/>
            <person name="Jiang F."/>
            <person name="Liu H."/>
            <person name="Zhao H."/>
            <person name="Xu D."/>
            <person name="Zhang Y."/>
        </authorList>
    </citation>
    <scope>NUCLEOTIDE SEQUENCE [LARGE SCALE GENOMIC DNA]</scope>
    <source>
        <strain evidence="2">cv. Yunnan</strain>
    </source>
</reference>
<proteinExistence type="predicted"/>
<evidence type="ECO:0000313" key="1">
    <source>
        <dbReference type="EMBL" id="KAI3754685.1"/>
    </source>
</evidence>
<comment type="caution">
    <text evidence="1">The sequence shown here is derived from an EMBL/GenBank/DDBJ whole genome shotgun (WGS) entry which is preliminary data.</text>
</comment>
<dbReference type="EMBL" id="CM042035">
    <property type="protein sequence ID" value="KAI3754685.1"/>
    <property type="molecule type" value="Genomic_DNA"/>
</dbReference>
<keyword evidence="2" id="KW-1185">Reference proteome</keyword>
<organism evidence="1 2">
    <name type="scientific">Smallanthus sonchifolius</name>
    <dbReference type="NCBI Taxonomy" id="185202"/>
    <lineage>
        <taxon>Eukaryota</taxon>
        <taxon>Viridiplantae</taxon>
        <taxon>Streptophyta</taxon>
        <taxon>Embryophyta</taxon>
        <taxon>Tracheophyta</taxon>
        <taxon>Spermatophyta</taxon>
        <taxon>Magnoliopsida</taxon>
        <taxon>eudicotyledons</taxon>
        <taxon>Gunneridae</taxon>
        <taxon>Pentapetalae</taxon>
        <taxon>asterids</taxon>
        <taxon>campanulids</taxon>
        <taxon>Asterales</taxon>
        <taxon>Asteraceae</taxon>
        <taxon>Asteroideae</taxon>
        <taxon>Heliantheae alliance</taxon>
        <taxon>Millerieae</taxon>
        <taxon>Smallanthus</taxon>
    </lineage>
</organism>
<dbReference type="Proteomes" id="UP001056120">
    <property type="component" value="Linkage Group LG18"/>
</dbReference>